<gene>
    <name evidence="2" type="ORF">C2G38_2154761</name>
</gene>
<dbReference type="Proteomes" id="UP000266673">
    <property type="component" value="Unassembled WGS sequence"/>
</dbReference>
<keyword evidence="3" id="KW-1185">Reference proteome</keyword>
<sequence>MYRGYLWLLCIWLFGSMWWAPNRGSKNPGKLMAVVNMTLTKRPLIQDIAMLVVNFWQTALRRLSVHLPQKDLSASNNNNPSRISSSDPLSFNLEMMPWQFNRASASSHE</sequence>
<evidence type="ECO:0000313" key="2">
    <source>
        <dbReference type="EMBL" id="RIB29666.1"/>
    </source>
</evidence>
<name>A0A397WC95_9GLOM</name>
<comment type="caution">
    <text evidence="2">The sequence shown here is derived from an EMBL/GenBank/DDBJ whole genome shotgun (WGS) entry which is preliminary data.</text>
</comment>
<evidence type="ECO:0000313" key="3">
    <source>
        <dbReference type="Proteomes" id="UP000266673"/>
    </source>
</evidence>
<feature type="chain" id="PRO_5017248019" description="Secreted protein" evidence="1">
    <location>
        <begin position="25"/>
        <end position="109"/>
    </location>
</feature>
<reference evidence="2 3" key="1">
    <citation type="submission" date="2018-06" db="EMBL/GenBank/DDBJ databases">
        <title>Comparative genomics reveals the genomic features of Rhizophagus irregularis, R. cerebriforme, R. diaphanum and Gigaspora rosea, and their symbiotic lifestyle signature.</title>
        <authorList>
            <person name="Morin E."/>
            <person name="San Clemente H."/>
            <person name="Chen E.C.H."/>
            <person name="De La Providencia I."/>
            <person name="Hainaut M."/>
            <person name="Kuo A."/>
            <person name="Kohler A."/>
            <person name="Murat C."/>
            <person name="Tang N."/>
            <person name="Roy S."/>
            <person name="Loubradou J."/>
            <person name="Henrissat B."/>
            <person name="Grigoriev I.V."/>
            <person name="Corradi N."/>
            <person name="Roux C."/>
            <person name="Martin F.M."/>
        </authorList>
    </citation>
    <scope>NUCLEOTIDE SEQUENCE [LARGE SCALE GENOMIC DNA]</scope>
    <source>
        <strain evidence="2 3">DAOM 194757</strain>
    </source>
</reference>
<evidence type="ECO:0000256" key="1">
    <source>
        <dbReference type="SAM" id="SignalP"/>
    </source>
</evidence>
<accession>A0A397WC95</accession>
<proteinExistence type="predicted"/>
<dbReference type="AlphaFoldDB" id="A0A397WC95"/>
<evidence type="ECO:0008006" key="4">
    <source>
        <dbReference type="Google" id="ProtNLM"/>
    </source>
</evidence>
<dbReference type="EMBL" id="QKWP01000032">
    <property type="protein sequence ID" value="RIB29666.1"/>
    <property type="molecule type" value="Genomic_DNA"/>
</dbReference>
<keyword evidence="1" id="KW-0732">Signal</keyword>
<protein>
    <recommendedName>
        <fullName evidence="4">Secreted protein</fullName>
    </recommendedName>
</protein>
<feature type="signal peptide" evidence="1">
    <location>
        <begin position="1"/>
        <end position="24"/>
    </location>
</feature>
<organism evidence="2 3">
    <name type="scientific">Gigaspora rosea</name>
    <dbReference type="NCBI Taxonomy" id="44941"/>
    <lineage>
        <taxon>Eukaryota</taxon>
        <taxon>Fungi</taxon>
        <taxon>Fungi incertae sedis</taxon>
        <taxon>Mucoromycota</taxon>
        <taxon>Glomeromycotina</taxon>
        <taxon>Glomeromycetes</taxon>
        <taxon>Diversisporales</taxon>
        <taxon>Gigasporaceae</taxon>
        <taxon>Gigaspora</taxon>
    </lineage>
</organism>